<keyword evidence="4" id="KW-1185">Reference proteome</keyword>
<evidence type="ECO:0000259" key="1">
    <source>
        <dbReference type="PROSITE" id="PS51736"/>
    </source>
</evidence>
<dbReference type="InterPro" id="IPR050639">
    <property type="entry name" value="SSR_resolvase"/>
</dbReference>
<dbReference type="InterPro" id="IPR006119">
    <property type="entry name" value="Resolv_N"/>
</dbReference>
<dbReference type="STRING" id="476652.DEAC_c23770"/>
<name>A0A0J1FR24_9FIRM</name>
<reference evidence="3 4" key="1">
    <citation type="submission" date="2015-06" db="EMBL/GenBank/DDBJ databases">
        <title>Draft genome of the moderately acidophilic sulfate reducer Candidatus Desulfosporosinus acididurans strain M1.</title>
        <authorList>
            <person name="Poehlein A."/>
            <person name="Petzsch P."/>
            <person name="Johnson B.D."/>
            <person name="Schloemann M."/>
            <person name="Daniel R."/>
            <person name="Muehling M."/>
        </authorList>
    </citation>
    <scope>NUCLEOTIDE SEQUENCE [LARGE SCALE GENOMIC DNA]</scope>
    <source>
        <strain evidence="3 4">M1</strain>
    </source>
</reference>
<comment type="caution">
    <text evidence="3">The sequence shown here is derived from an EMBL/GenBank/DDBJ whole genome shotgun (WGS) entry which is preliminary data.</text>
</comment>
<dbReference type="SUPFAM" id="SSF53041">
    <property type="entry name" value="Resolvase-like"/>
    <property type="match status" value="1"/>
</dbReference>
<dbReference type="PROSITE" id="PS51736">
    <property type="entry name" value="RECOMBINASES_3"/>
    <property type="match status" value="1"/>
</dbReference>
<dbReference type="Pfam" id="PF13408">
    <property type="entry name" value="Zn_ribbon_recom"/>
    <property type="match status" value="1"/>
</dbReference>
<dbReference type="InterPro" id="IPR011109">
    <property type="entry name" value="DNA_bind_recombinase_dom"/>
</dbReference>
<dbReference type="GO" id="GO:0000150">
    <property type="term" value="F:DNA strand exchange activity"/>
    <property type="evidence" value="ECO:0007669"/>
    <property type="project" value="InterPro"/>
</dbReference>
<evidence type="ECO:0000313" key="3">
    <source>
        <dbReference type="EMBL" id="KLU65747.1"/>
    </source>
</evidence>
<protein>
    <submittedName>
        <fullName evidence="3">Transposon gamma-delta resolvase</fullName>
    </submittedName>
</protein>
<dbReference type="Gene3D" id="3.90.1750.20">
    <property type="entry name" value="Putative Large Serine Recombinase, Chain B, Domain 2"/>
    <property type="match status" value="1"/>
</dbReference>
<dbReference type="InterPro" id="IPR038109">
    <property type="entry name" value="DNA_bind_recomb_sf"/>
</dbReference>
<evidence type="ECO:0000313" key="4">
    <source>
        <dbReference type="Proteomes" id="UP000036356"/>
    </source>
</evidence>
<gene>
    <name evidence="3" type="primary">tnpR_1</name>
    <name evidence="3" type="ORF">DEAC_c23770</name>
</gene>
<dbReference type="Pfam" id="PF00239">
    <property type="entry name" value="Resolvase"/>
    <property type="match status" value="1"/>
</dbReference>
<dbReference type="Proteomes" id="UP000036356">
    <property type="component" value="Unassembled WGS sequence"/>
</dbReference>
<evidence type="ECO:0000259" key="2">
    <source>
        <dbReference type="PROSITE" id="PS51737"/>
    </source>
</evidence>
<dbReference type="SMART" id="SM00857">
    <property type="entry name" value="Resolvase"/>
    <property type="match status" value="1"/>
</dbReference>
<proteinExistence type="predicted"/>
<dbReference type="PANTHER" id="PTHR30461">
    <property type="entry name" value="DNA-INVERTASE FROM LAMBDOID PROPHAGE"/>
    <property type="match status" value="1"/>
</dbReference>
<accession>A0A0J1FR24</accession>
<dbReference type="Pfam" id="PF07508">
    <property type="entry name" value="Recombinase"/>
    <property type="match status" value="1"/>
</dbReference>
<dbReference type="PATRIC" id="fig|476652.3.peg.2471"/>
<feature type="domain" description="Recombinase" evidence="2">
    <location>
        <begin position="178"/>
        <end position="302"/>
    </location>
</feature>
<feature type="domain" description="Resolvase/invertase-type recombinase catalytic" evidence="1">
    <location>
        <begin position="21"/>
        <end position="169"/>
    </location>
</feature>
<dbReference type="InterPro" id="IPR025827">
    <property type="entry name" value="Zn_ribbon_recom_dom"/>
</dbReference>
<dbReference type="CDD" id="cd00338">
    <property type="entry name" value="Ser_Recombinase"/>
    <property type="match status" value="1"/>
</dbReference>
<sequence length="536" mass="61667">MKKIRTIEKAPIFNKPLQKLRVCAYVRVSTNQAEQQESFFAQVQHYTSYINSNPEWSFTGIYSDQGISGKNAAKRPEFMRMVQDAENKKFDLIITKSISRFARNTTDCLETVRKLKLLGIAVHFEKEAINTLTAESELMLSILSSVAEEELASISQNMHWSNQRRFKKGKFSVTTKRFLGYDKHKNGQLVINEEQAAIVRRIFKDYLSGLGAFRIARGLEADEIINISGNVKWAESSILDILKNEKYCGDARLQKTITTALYNRKRNYGEAPMYYVKDSHPAIISRDDFEKVQELMGARAKAKGNKEGDREKYTNRYALTGTIVCGNCGNTFKRHIDNCGTVAESVCWICNTYIIGRKNSCGVGRIKEETIKGLFVKVFNQLYSNQAKLLGDYKARLEMEKLTELDNERIAKLDEEIEKLIKQERALFLIEEKGYADHNVVKTEHEELVKTLTQLQTERSDRMAEINKRDNRMVRTLELEAVLEAQGGNLTEFSDDLYRNMVEKIVVKERTKLIFHLKNGLVFEETYALKRGHDIF</sequence>
<organism evidence="3 4">
    <name type="scientific">Desulfosporosinus acididurans</name>
    <dbReference type="NCBI Taxonomy" id="476652"/>
    <lineage>
        <taxon>Bacteria</taxon>
        <taxon>Bacillati</taxon>
        <taxon>Bacillota</taxon>
        <taxon>Clostridia</taxon>
        <taxon>Eubacteriales</taxon>
        <taxon>Desulfitobacteriaceae</taxon>
        <taxon>Desulfosporosinus</taxon>
    </lineage>
</organism>
<dbReference type="EMBL" id="LDZY01000007">
    <property type="protein sequence ID" value="KLU65747.1"/>
    <property type="molecule type" value="Genomic_DNA"/>
</dbReference>
<dbReference type="RefSeq" id="WP_047810223.1">
    <property type="nucleotide sequence ID" value="NZ_LDZY01000007.1"/>
</dbReference>
<dbReference type="PROSITE" id="PS51737">
    <property type="entry name" value="RECOMBINASE_DNA_BIND"/>
    <property type="match status" value="1"/>
</dbReference>
<dbReference type="AlphaFoldDB" id="A0A0J1FR24"/>
<dbReference type="GO" id="GO:0003677">
    <property type="term" value="F:DNA binding"/>
    <property type="evidence" value="ECO:0007669"/>
    <property type="project" value="InterPro"/>
</dbReference>
<dbReference type="InterPro" id="IPR036162">
    <property type="entry name" value="Resolvase-like_N_sf"/>
</dbReference>
<dbReference type="Gene3D" id="3.40.50.1390">
    <property type="entry name" value="Resolvase, N-terminal catalytic domain"/>
    <property type="match status" value="1"/>
</dbReference>
<dbReference type="PANTHER" id="PTHR30461:SF23">
    <property type="entry name" value="DNA RECOMBINASE-RELATED"/>
    <property type="match status" value="1"/>
</dbReference>